<evidence type="ECO:0000313" key="8">
    <source>
        <dbReference type="Proteomes" id="UP000245934"/>
    </source>
</evidence>
<keyword evidence="8" id="KW-1185">Reference proteome</keyword>
<dbReference type="Pfam" id="PF01876">
    <property type="entry name" value="RNase_P_p30"/>
    <property type="match status" value="1"/>
</dbReference>
<dbReference type="Gene3D" id="3.20.20.140">
    <property type="entry name" value="Metal-dependent hydrolases"/>
    <property type="match status" value="1"/>
</dbReference>
<evidence type="ECO:0000256" key="5">
    <source>
        <dbReference type="ARBA" id="ARBA00022801"/>
    </source>
</evidence>
<dbReference type="OrthoDB" id="85765at2157"/>
<dbReference type="RefSeq" id="WP_109940864.1">
    <property type="nucleotide sequence ID" value="NZ_QGMZ01000018.1"/>
</dbReference>
<dbReference type="SUPFAM" id="SSF89550">
    <property type="entry name" value="PHP domain-like"/>
    <property type="match status" value="1"/>
</dbReference>
<dbReference type="GO" id="GO:0030677">
    <property type="term" value="C:ribonuclease P complex"/>
    <property type="evidence" value="ECO:0007669"/>
    <property type="project" value="UniProtKB-UniRule"/>
</dbReference>
<keyword evidence="5 6" id="KW-0378">Hydrolase</keyword>
<dbReference type="EC" id="3.1.26.5" evidence="6"/>
<keyword evidence="4 6" id="KW-0255">Endonuclease</keyword>
<comment type="function">
    <text evidence="6">Part of ribonuclease P, a protein complex that generates mature tRNA molecules by cleaving their 5'-ends.</text>
</comment>
<reference evidence="7 8" key="1">
    <citation type="submission" date="2018-05" db="EMBL/GenBank/DDBJ databases">
        <title>Draft genome of Methanospirillum stamsii Pt1.</title>
        <authorList>
            <person name="Dueholm M.S."/>
            <person name="Nielsen P.H."/>
            <person name="Bakmann L.F."/>
            <person name="Otzen D.E."/>
        </authorList>
    </citation>
    <scope>NUCLEOTIDE SEQUENCE [LARGE SCALE GENOMIC DNA]</scope>
    <source>
        <strain evidence="7 8">Pt1</strain>
    </source>
</reference>
<comment type="catalytic activity">
    <reaction evidence="6">
        <text>Endonucleolytic cleavage of RNA, removing 5'-extranucleotides from tRNA precursor.</text>
        <dbReference type="EC" id="3.1.26.5"/>
    </reaction>
</comment>
<evidence type="ECO:0000256" key="6">
    <source>
        <dbReference type="HAMAP-Rule" id="MF_00756"/>
    </source>
</evidence>
<dbReference type="GO" id="GO:0005737">
    <property type="term" value="C:cytoplasm"/>
    <property type="evidence" value="ECO:0007669"/>
    <property type="project" value="UniProtKB-SubCell"/>
</dbReference>
<comment type="subcellular location">
    <subcellularLocation>
        <location evidence="6">Cytoplasm</location>
    </subcellularLocation>
</comment>
<sequence>MQFFDGCVLPYPSGQVSSSRFARDLQNLGFSGCVMCGTVPEEILYDVPVLTARYLTDIQPRLLSREIGRSAMEHDLVYVQAGDAGFNRTAIQTTGIHVLTDVQNTPKDGFDRYCAQLAAERGVAIDLSVRPLVELRDVARQKVIRKYEEIFTLQNRYEFPLVLSSHASEIWHLKSPREMIRLFSLVCDDEDLLRSSLGTVSQVKNWVGPVREV</sequence>
<evidence type="ECO:0000256" key="3">
    <source>
        <dbReference type="ARBA" id="ARBA00022722"/>
    </source>
</evidence>
<dbReference type="HAMAP" id="MF_00756">
    <property type="entry name" value="RNase_P_3"/>
    <property type="match status" value="1"/>
</dbReference>
<evidence type="ECO:0000313" key="7">
    <source>
        <dbReference type="EMBL" id="PWR73453.1"/>
    </source>
</evidence>
<organism evidence="7 8">
    <name type="scientific">Methanospirillum stamsii</name>
    <dbReference type="NCBI Taxonomy" id="1277351"/>
    <lineage>
        <taxon>Archaea</taxon>
        <taxon>Methanobacteriati</taxon>
        <taxon>Methanobacteriota</taxon>
        <taxon>Stenosarchaea group</taxon>
        <taxon>Methanomicrobia</taxon>
        <taxon>Methanomicrobiales</taxon>
        <taxon>Methanospirillaceae</taxon>
        <taxon>Methanospirillum</taxon>
    </lineage>
</organism>
<name>A0A2V2NDS4_9EURY</name>
<accession>A0A2V2NDS4</accession>
<dbReference type="InterPro" id="IPR023539">
    <property type="entry name" value="RNase_P_comp-3_arc"/>
</dbReference>
<keyword evidence="3 6" id="KW-0540">Nuclease</keyword>
<dbReference type="InterPro" id="IPR016195">
    <property type="entry name" value="Pol/histidinol_Pase-like"/>
</dbReference>
<dbReference type="GO" id="GO:0001682">
    <property type="term" value="P:tRNA 5'-leader removal"/>
    <property type="evidence" value="ECO:0007669"/>
    <property type="project" value="UniProtKB-UniRule"/>
</dbReference>
<comment type="caution">
    <text evidence="7">The sequence shown here is derived from an EMBL/GenBank/DDBJ whole genome shotgun (WGS) entry which is preliminary data.</text>
</comment>
<keyword evidence="1 6" id="KW-0963">Cytoplasm</keyword>
<dbReference type="GO" id="GO:0004526">
    <property type="term" value="F:ribonuclease P activity"/>
    <property type="evidence" value="ECO:0007669"/>
    <property type="project" value="UniProtKB-UniRule"/>
</dbReference>
<proteinExistence type="inferred from homology"/>
<dbReference type="Proteomes" id="UP000245934">
    <property type="component" value="Unassembled WGS sequence"/>
</dbReference>
<evidence type="ECO:0000256" key="4">
    <source>
        <dbReference type="ARBA" id="ARBA00022759"/>
    </source>
</evidence>
<evidence type="ECO:0000256" key="2">
    <source>
        <dbReference type="ARBA" id="ARBA00022694"/>
    </source>
</evidence>
<comment type="subunit">
    <text evidence="6">Consists of a catalytic RNA component and at least 4-5 protein subunits.</text>
</comment>
<comment type="similarity">
    <text evidence="6">Belongs to the eukaryotic/archaeal RNase P protein component 3 family.</text>
</comment>
<dbReference type="EMBL" id="QGMZ01000018">
    <property type="protein sequence ID" value="PWR73453.1"/>
    <property type="molecule type" value="Genomic_DNA"/>
</dbReference>
<keyword evidence="2 6" id="KW-0819">tRNA processing</keyword>
<gene>
    <name evidence="6" type="primary">rnp3</name>
    <name evidence="7" type="ORF">DLD82_09385</name>
</gene>
<evidence type="ECO:0000256" key="1">
    <source>
        <dbReference type="ARBA" id="ARBA00022490"/>
    </source>
</evidence>
<protein>
    <recommendedName>
        <fullName evidence="6">Ribonuclease P protein component 3</fullName>
        <shortName evidence="6">RNase P component 3</shortName>
        <ecNumber evidence="6">3.1.26.5</ecNumber>
    </recommendedName>
    <alternativeName>
        <fullName evidence="6">Rpp30</fullName>
    </alternativeName>
</protein>
<dbReference type="AlphaFoldDB" id="A0A2V2NDS4"/>
<dbReference type="InterPro" id="IPR002738">
    <property type="entry name" value="RNase_P_p30"/>
</dbReference>